<keyword evidence="3" id="KW-1185">Reference proteome</keyword>
<dbReference type="Proteomes" id="UP001597314">
    <property type="component" value="Unassembled WGS sequence"/>
</dbReference>
<dbReference type="EMBL" id="JBHUIW010000003">
    <property type="protein sequence ID" value="MFD2181515.1"/>
    <property type="molecule type" value="Genomic_DNA"/>
</dbReference>
<proteinExistence type="predicted"/>
<feature type="transmembrane region" description="Helical" evidence="1">
    <location>
        <begin position="30"/>
        <end position="50"/>
    </location>
</feature>
<feature type="transmembrane region" description="Helical" evidence="1">
    <location>
        <begin position="99"/>
        <end position="125"/>
    </location>
</feature>
<keyword evidence="1" id="KW-0472">Membrane</keyword>
<keyword evidence="1" id="KW-1133">Transmembrane helix</keyword>
<gene>
    <name evidence="2" type="ORF">ACFSOX_05070</name>
</gene>
<sequence length="439" mass="51354">MGAQSGTATERYGEGWLEERKLTARWPWPVTHAVNVVCLLSVFFATWWIFQDPRGIMRLYTPYVGYMYTRWLLIILIWMVYIFQFWPMRRAQLETWHPLVKAMIALPVAVAIMMLVIHGFFQWFLGSLGITYFNPHRTAAFPRMTRFFAEEYAALAILMFAALASWLSPAWVVGMERAPWRNEPQPVQGITILIVTFFLSTVLYFVTMHPHMGILYYPWQQFTAVSPPYWEEFANTVSGNFHISWIMCATVVVWLVETVWERWPFKLIRHAWTRRVVTFFGIVAIAWAFHLFFYFALELYMGPVIRGTRNENAPDWRWLHVGEIMIFFLLPALYLHFYCGNRPTRFSTPVNVALRTLIVAIGGVALMIVYYNISHLALGTQRGVSQPEQFPMIPTIWLINVMLLHHWYMDNWPAWRLTVPRTAEDAAPVRPQIAAVPAE</sequence>
<evidence type="ECO:0000313" key="2">
    <source>
        <dbReference type="EMBL" id="MFD2181515.1"/>
    </source>
</evidence>
<feature type="transmembrane region" description="Helical" evidence="1">
    <location>
        <begin position="186"/>
        <end position="206"/>
    </location>
</feature>
<feature type="transmembrane region" description="Helical" evidence="1">
    <location>
        <begin position="276"/>
        <end position="297"/>
    </location>
</feature>
<organism evidence="2 3">
    <name type="scientific">Rhodoplanes azumiensis</name>
    <dbReference type="NCBI Taxonomy" id="1897628"/>
    <lineage>
        <taxon>Bacteria</taxon>
        <taxon>Pseudomonadati</taxon>
        <taxon>Pseudomonadota</taxon>
        <taxon>Alphaproteobacteria</taxon>
        <taxon>Hyphomicrobiales</taxon>
        <taxon>Nitrobacteraceae</taxon>
        <taxon>Rhodoplanes</taxon>
    </lineage>
</organism>
<evidence type="ECO:0000313" key="3">
    <source>
        <dbReference type="Proteomes" id="UP001597314"/>
    </source>
</evidence>
<feature type="transmembrane region" description="Helical" evidence="1">
    <location>
        <begin position="70"/>
        <end position="87"/>
    </location>
</feature>
<accession>A0ABW5AHC3</accession>
<protein>
    <recommendedName>
        <fullName evidence="4">Amino acid transporter, AAT family</fullName>
    </recommendedName>
</protein>
<feature type="transmembrane region" description="Helical" evidence="1">
    <location>
        <begin position="352"/>
        <end position="371"/>
    </location>
</feature>
<reference evidence="3" key="1">
    <citation type="journal article" date="2019" name="Int. J. Syst. Evol. Microbiol.">
        <title>The Global Catalogue of Microorganisms (GCM) 10K type strain sequencing project: providing services to taxonomists for standard genome sequencing and annotation.</title>
        <authorList>
            <consortium name="The Broad Institute Genomics Platform"/>
            <consortium name="The Broad Institute Genome Sequencing Center for Infectious Disease"/>
            <person name="Wu L."/>
            <person name="Ma J."/>
        </authorList>
    </citation>
    <scope>NUCLEOTIDE SEQUENCE [LARGE SCALE GENOMIC DNA]</scope>
    <source>
        <strain evidence="3">CGMCC 1.6774</strain>
    </source>
</reference>
<feature type="transmembrane region" description="Helical" evidence="1">
    <location>
        <begin position="317"/>
        <end position="340"/>
    </location>
</feature>
<feature type="transmembrane region" description="Helical" evidence="1">
    <location>
        <begin position="391"/>
        <end position="408"/>
    </location>
</feature>
<feature type="transmembrane region" description="Helical" evidence="1">
    <location>
        <begin position="237"/>
        <end position="256"/>
    </location>
</feature>
<keyword evidence="1" id="KW-0812">Transmembrane</keyword>
<comment type="caution">
    <text evidence="2">The sequence shown here is derived from an EMBL/GenBank/DDBJ whole genome shotgun (WGS) entry which is preliminary data.</text>
</comment>
<feature type="transmembrane region" description="Helical" evidence="1">
    <location>
        <begin position="152"/>
        <end position="174"/>
    </location>
</feature>
<name>A0ABW5AHC3_9BRAD</name>
<dbReference type="RefSeq" id="WP_378476693.1">
    <property type="nucleotide sequence ID" value="NZ_JBHUIW010000003.1"/>
</dbReference>
<evidence type="ECO:0008006" key="4">
    <source>
        <dbReference type="Google" id="ProtNLM"/>
    </source>
</evidence>
<evidence type="ECO:0000256" key="1">
    <source>
        <dbReference type="SAM" id="Phobius"/>
    </source>
</evidence>